<protein>
    <submittedName>
        <fullName evidence="1">DUF1697 domain-containing protein</fullName>
    </submittedName>
</protein>
<dbReference type="Proteomes" id="UP000430670">
    <property type="component" value="Unassembled WGS sequence"/>
</dbReference>
<dbReference type="InterPro" id="IPR012545">
    <property type="entry name" value="DUF1697"/>
</dbReference>
<sequence length="190" mass="21550">MTTYVALLRGINVGGKNVIKMTELKKSLEAVGLGDVRTYIQSGNLLLKSDEPESALCKKIESQIELRFGFSVAVILRTLAEFEQIIVRCPFPEKKVSEIESLSNSECLYVALLTDILSQDSVKSLLKYNSEYEEFFIEGRDIYLLFHQSIRNSKLASQLAKLEVPATVRNWKTMNKLLLLGQEMDENRPL</sequence>
<dbReference type="PANTHER" id="PTHR36439">
    <property type="entry name" value="BLL4334 PROTEIN"/>
    <property type="match status" value="1"/>
</dbReference>
<organism evidence="1 2">
    <name type="scientific">Heliobacterium mobile</name>
    <name type="common">Heliobacillus mobilis</name>
    <dbReference type="NCBI Taxonomy" id="28064"/>
    <lineage>
        <taxon>Bacteria</taxon>
        <taxon>Bacillati</taxon>
        <taxon>Bacillota</taxon>
        <taxon>Clostridia</taxon>
        <taxon>Eubacteriales</taxon>
        <taxon>Heliobacteriaceae</taxon>
        <taxon>Heliobacterium</taxon>
    </lineage>
</organism>
<dbReference type="Pfam" id="PF08002">
    <property type="entry name" value="DUF1697"/>
    <property type="match status" value="1"/>
</dbReference>
<reference evidence="1 2" key="1">
    <citation type="submission" date="2019-11" db="EMBL/GenBank/DDBJ databases">
        <title>Whole-genome sequence of a the green, strictly anaerobic photosynthetic bacterium Heliobacillus mobilis DSM 6151.</title>
        <authorList>
            <person name="Kyndt J.A."/>
            <person name="Meyer T.E."/>
        </authorList>
    </citation>
    <scope>NUCLEOTIDE SEQUENCE [LARGE SCALE GENOMIC DNA]</scope>
    <source>
        <strain evidence="1 2">DSM 6151</strain>
    </source>
</reference>
<evidence type="ECO:0000313" key="1">
    <source>
        <dbReference type="EMBL" id="MTV47370.1"/>
    </source>
</evidence>
<dbReference type="PANTHER" id="PTHR36439:SF1">
    <property type="entry name" value="DUF1697 DOMAIN-CONTAINING PROTEIN"/>
    <property type="match status" value="1"/>
</dbReference>
<proteinExistence type="predicted"/>
<name>A0A6I3SEY3_HELMO</name>
<accession>A0A6I3SEY3</accession>
<dbReference type="AlphaFoldDB" id="A0A6I3SEY3"/>
<dbReference type="EMBL" id="WNKU01000001">
    <property type="protein sequence ID" value="MTV47370.1"/>
    <property type="molecule type" value="Genomic_DNA"/>
</dbReference>
<dbReference type="Gene3D" id="3.30.70.1280">
    <property type="entry name" value="SP0830-like domains"/>
    <property type="match status" value="1"/>
</dbReference>
<dbReference type="PIRSF" id="PIRSF008502">
    <property type="entry name" value="UCP008502"/>
    <property type="match status" value="1"/>
</dbReference>
<dbReference type="SUPFAM" id="SSF160379">
    <property type="entry name" value="SP0830-like"/>
    <property type="match status" value="1"/>
</dbReference>
<gene>
    <name evidence="1" type="ORF">GJ688_00055</name>
</gene>
<comment type="caution">
    <text evidence="1">The sequence shown here is derived from an EMBL/GenBank/DDBJ whole genome shotgun (WGS) entry which is preliminary data.</text>
</comment>
<dbReference type="RefSeq" id="WP_155474503.1">
    <property type="nucleotide sequence ID" value="NZ_WNKU01000001.1"/>
</dbReference>
<keyword evidence="2" id="KW-1185">Reference proteome</keyword>
<dbReference type="OrthoDB" id="9806494at2"/>
<evidence type="ECO:0000313" key="2">
    <source>
        <dbReference type="Proteomes" id="UP000430670"/>
    </source>
</evidence>